<keyword evidence="3" id="KW-1185">Reference proteome</keyword>
<dbReference type="Gramene" id="EFJ28456">
    <property type="protein sequence ID" value="EFJ28456"/>
    <property type="gene ID" value="SELMODRAFT_411241"/>
</dbReference>
<dbReference type="Gene3D" id="3.40.50.150">
    <property type="entry name" value="Vaccinia Virus protein VP39"/>
    <property type="match status" value="1"/>
</dbReference>
<dbReference type="CDD" id="cd02440">
    <property type="entry name" value="AdoMet_MTases"/>
    <property type="match status" value="1"/>
</dbReference>
<protein>
    <submittedName>
        <fullName evidence="2">Uncharacterized protein</fullName>
    </submittedName>
</protein>
<comment type="similarity">
    <text evidence="1">Belongs to the CFA/CMAS family.</text>
</comment>
<dbReference type="EMBL" id="GL377579">
    <property type="protein sequence ID" value="EFJ28456.1"/>
    <property type="molecule type" value="Genomic_DNA"/>
</dbReference>
<accession>D8RH09</accession>
<reference evidence="2 3" key="1">
    <citation type="journal article" date="2011" name="Science">
        <title>The Selaginella genome identifies genetic changes associated with the evolution of vascular plants.</title>
        <authorList>
            <person name="Banks J.A."/>
            <person name="Nishiyama T."/>
            <person name="Hasebe M."/>
            <person name="Bowman J.L."/>
            <person name="Gribskov M."/>
            <person name="dePamphilis C."/>
            <person name="Albert V.A."/>
            <person name="Aono N."/>
            <person name="Aoyama T."/>
            <person name="Ambrose B.A."/>
            <person name="Ashton N.W."/>
            <person name="Axtell M.J."/>
            <person name="Barker E."/>
            <person name="Barker M.S."/>
            <person name="Bennetzen J.L."/>
            <person name="Bonawitz N.D."/>
            <person name="Chapple C."/>
            <person name="Cheng C."/>
            <person name="Correa L.G."/>
            <person name="Dacre M."/>
            <person name="DeBarry J."/>
            <person name="Dreyer I."/>
            <person name="Elias M."/>
            <person name="Engstrom E.M."/>
            <person name="Estelle M."/>
            <person name="Feng L."/>
            <person name="Finet C."/>
            <person name="Floyd S.K."/>
            <person name="Frommer W.B."/>
            <person name="Fujita T."/>
            <person name="Gramzow L."/>
            <person name="Gutensohn M."/>
            <person name="Harholt J."/>
            <person name="Hattori M."/>
            <person name="Heyl A."/>
            <person name="Hirai T."/>
            <person name="Hiwatashi Y."/>
            <person name="Ishikawa M."/>
            <person name="Iwata M."/>
            <person name="Karol K.G."/>
            <person name="Koehler B."/>
            <person name="Kolukisaoglu U."/>
            <person name="Kubo M."/>
            <person name="Kurata T."/>
            <person name="Lalonde S."/>
            <person name="Li K."/>
            <person name="Li Y."/>
            <person name="Litt A."/>
            <person name="Lyons E."/>
            <person name="Manning G."/>
            <person name="Maruyama T."/>
            <person name="Michael T.P."/>
            <person name="Mikami K."/>
            <person name="Miyazaki S."/>
            <person name="Morinaga S."/>
            <person name="Murata T."/>
            <person name="Mueller-Roeber B."/>
            <person name="Nelson D.R."/>
            <person name="Obara M."/>
            <person name="Oguri Y."/>
            <person name="Olmstead R.G."/>
            <person name="Onodera N."/>
            <person name="Petersen B.L."/>
            <person name="Pils B."/>
            <person name="Prigge M."/>
            <person name="Rensing S.A."/>
            <person name="Riano-Pachon D.M."/>
            <person name="Roberts A.W."/>
            <person name="Sato Y."/>
            <person name="Scheller H.V."/>
            <person name="Schulz B."/>
            <person name="Schulz C."/>
            <person name="Shakirov E.V."/>
            <person name="Shibagaki N."/>
            <person name="Shinohara N."/>
            <person name="Shippen D.E."/>
            <person name="Soerensen I."/>
            <person name="Sotooka R."/>
            <person name="Sugimoto N."/>
            <person name="Sugita M."/>
            <person name="Sumikawa N."/>
            <person name="Tanurdzic M."/>
            <person name="Theissen G."/>
            <person name="Ulvskov P."/>
            <person name="Wakazuki S."/>
            <person name="Weng J.K."/>
            <person name="Willats W.W."/>
            <person name="Wipf D."/>
            <person name="Wolf P.G."/>
            <person name="Yang L."/>
            <person name="Zimmer A.D."/>
            <person name="Zhu Q."/>
            <person name="Mitros T."/>
            <person name="Hellsten U."/>
            <person name="Loque D."/>
            <person name="Otillar R."/>
            <person name="Salamov A."/>
            <person name="Schmutz J."/>
            <person name="Shapiro H."/>
            <person name="Lindquist E."/>
            <person name="Lucas S."/>
            <person name="Rokhsar D."/>
            <person name="Grigoriev I.V."/>
        </authorList>
    </citation>
    <scope>NUCLEOTIDE SEQUENCE [LARGE SCALE GENOMIC DNA]</scope>
</reference>
<dbReference type="AlphaFoldDB" id="D8RH09"/>
<sequence>MALSTILVKPEQLDEAALRNAARDVLSATLTRFTSLPADAQLTQLLEFVESLKEMPLALPSQPEFDAYELPTEFFEIILGKRLKFGALYFKNFEPIALDEAEDAMLELYFERARIQDGQTILDIGAGWGAASFYIAERCPRSHITAVCSKLQKDYIDNKCRELGISNVRAIESDICTLELNETFDRSLVSHKDLVQYLKNYKLLFEKISSWMTPDGLLFIEALTHKSFARHYQETQGDEMTAWIGKYFLNGGTLLADSLLLNFQDDLSIVGHWRIDGRHHGLSSDAYARQMSENADLIRPIFNDVYGKEQANVWMGRWKAVFILFAEMYKFDNGQQWLLSHYLFKKN</sequence>
<dbReference type="InParanoid" id="D8RH09"/>
<proteinExistence type="inferred from homology"/>
<organism evidence="3">
    <name type="scientific">Selaginella moellendorffii</name>
    <name type="common">Spikemoss</name>
    <dbReference type="NCBI Taxonomy" id="88036"/>
    <lineage>
        <taxon>Eukaryota</taxon>
        <taxon>Viridiplantae</taxon>
        <taxon>Streptophyta</taxon>
        <taxon>Embryophyta</taxon>
        <taxon>Tracheophyta</taxon>
        <taxon>Lycopodiopsida</taxon>
        <taxon>Selaginellales</taxon>
        <taxon>Selaginellaceae</taxon>
        <taxon>Selaginella</taxon>
    </lineage>
</organism>
<gene>
    <name evidence="2" type="ORF">SELMODRAFT_411241</name>
</gene>
<evidence type="ECO:0000256" key="1">
    <source>
        <dbReference type="ARBA" id="ARBA00010815"/>
    </source>
</evidence>
<evidence type="ECO:0000313" key="2">
    <source>
        <dbReference type="EMBL" id="EFJ28456.1"/>
    </source>
</evidence>
<dbReference type="SUPFAM" id="SSF53335">
    <property type="entry name" value="S-adenosyl-L-methionine-dependent methyltransferases"/>
    <property type="match status" value="1"/>
</dbReference>
<name>D8RH09_SELML</name>
<dbReference type="KEGG" id="smo:SELMODRAFT_411241"/>
<dbReference type="PANTHER" id="PTHR43832:SF1">
    <property type="entry name" value="S-ADENOSYL-L-METHIONINE-DEPENDENT METHYLTRANSFERASES SUPERFAMILY PROTEIN"/>
    <property type="match status" value="1"/>
</dbReference>
<dbReference type="eggNOG" id="ENOG502QQW3">
    <property type="taxonomic scope" value="Eukaryota"/>
</dbReference>
<dbReference type="PANTHER" id="PTHR43832">
    <property type="match status" value="1"/>
</dbReference>
<dbReference type="InterPro" id="IPR029063">
    <property type="entry name" value="SAM-dependent_MTases_sf"/>
</dbReference>
<evidence type="ECO:0000313" key="3">
    <source>
        <dbReference type="Proteomes" id="UP000001514"/>
    </source>
</evidence>
<dbReference type="HOGENOM" id="CLU_045794_0_0_1"/>
<dbReference type="OMA" id="IESDICT"/>
<dbReference type="Pfam" id="PF02353">
    <property type="entry name" value="CMAS"/>
    <property type="match status" value="1"/>
</dbReference>
<dbReference type="Proteomes" id="UP000001514">
    <property type="component" value="Unassembled WGS sequence"/>
</dbReference>
<dbReference type="GO" id="GO:0008168">
    <property type="term" value="F:methyltransferase activity"/>
    <property type="evidence" value="ECO:0007669"/>
    <property type="project" value="UniProtKB-KW"/>
</dbReference>
<dbReference type="GO" id="GO:0032259">
    <property type="term" value="P:methylation"/>
    <property type="evidence" value="ECO:0007669"/>
    <property type="project" value="UniProtKB-KW"/>
</dbReference>